<evidence type="ECO:0000256" key="4">
    <source>
        <dbReference type="ARBA" id="ARBA00022692"/>
    </source>
</evidence>
<proteinExistence type="inferred from homology"/>
<sequence>MRFVSVRNLSLLAFILLLSWEAWKAVITTELRHRAIRRITEAFEASAKFDEKLLTNEYLVTENSVDVEYAAVQRLRKKVLKTGCHQRKVEDVYPLNTDFNKGINPSAFRNILVSDKHQLLYCITPKVACTNWKRVLLVLDGYFTDPNNITASLAHDFNQGYFRRLSDYTPDEINLRLSTYYKFLFARHPFERLTAAYRNKFIYQNTQNKFFSVIFGQFIRRKYRHHNSTTTKKSSVTFAEFVQYIVDSPLEDKEFWNEHWERIERLCLPCLIQYDFIGKFETLKQDADFLLRTLDVNDLVKFPDGYKGHASSTPSLMRNLFESLPKRLLEKLYELYKMDFMLFGYQNGFES</sequence>
<keyword evidence="12" id="KW-1185">Reference proteome</keyword>
<feature type="signal peptide" evidence="10">
    <location>
        <begin position="1"/>
        <end position="24"/>
    </location>
</feature>
<dbReference type="AlphaFoldDB" id="A0A7M5VD97"/>
<comment type="subcellular location">
    <subcellularLocation>
        <location evidence="1 9">Golgi apparatus membrane</location>
        <topology evidence="1 9">Single-pass type II membrane protein</topology>
    </subcellularLocation>
</comment>
<reference evidence="11" key="1">
    <citation type="submission" date="2021-01" db="UniProtKB">
        <authorList>
            <consortium name="EnsemblMetazoa"/>
        </authorList>
    </citation>
    <scope>IDENTIFICATION</scope>
</reference>
<evidence type="ECO:0000256" key="3">
    <source>
        <dbReference type="ARBA" id="ARBA00022679"/>
    </source>
</evidence>
<protein>
    <recommendedName>
        <fullName evidence="9">Carbohydrate sulfotransferase</fullName>
        <ecNumber evidence="9">2.8.2.-</ecNumber>
    </recommendedName>
</protein>
<dbReference type="Pfam" id="PF03567">
    <property type="entry name" value="Sulfotransfer_2"/>
    <property type="match status" value="1"/>
</dbReference>
<keyword evidence="10" id="KW-0732">Signal</keyword>
<keyword evidence="8 9" id="KW-0325">Glycoprotein</keyword>
<evidence type="ECO:0000256" key="10">
    <source>
        <dbReference type="SAM" id="SignalP"/>
    </source>
</evidence>
<dbReference type="RefSeq" id="XP_066917555.1">
    <property type="nucleotide sequence ID" value="XM_067061454.1"/>
</dbReference>
<keyword evidence="9" id="KW-0735">Signal-anchor</keyword>
<dbReference type="InterPro" id="IPR005331">
    <property type="entry name" value="Sulfotransferase"/>
</dbReference>
<dbReference type="GO" id="GO:0016051">
    <property type="term" value="P:carbohydrate biosynthetic process"/>
    <property type="evidence" value="ECO:0007669"/>
    <property type="project" value="InterPro"/>
</dbReference>
<evidence type="ECO:0000256" key="7">
    <source>
        <dbReference type="ARBA" id="ARBA00023136"/>
    </source>
</evidence>
<dbReference type="PANTHER" id="PTHR12137:SF54">
    <property type="entry name" value="CARBOHYDRATE SULFOTRANSFERASE"/>
    <property type="match status" value="1"/>
</dbReference>
<keyword evidence="3 9" id="KW-0808">Transferase</keyword>
<dbReference type="GeneID" id="136804925"/>
<keyword evidence="5" id="KW-1133">Transmembrane helix</keyword>
<dbReference type="GO" id="GO:0008146">
    <property type="term" value="F:sulfotransferase activity"/>
    <property type="evidence" value="ECO:0007669"/>
    <property type="project" value="InterPro"/>
</dbReference>
<dbReference type="EC" id="2.8.2.-" evidence="9"/>
<dbReference type="EnsemblMetazoa" id="CLYHEMT008519.1">
    <property type="protein sequence ID" value="CLYHEMP008519.1"/>
    <property type="gene ID" value="CLYHEMG008519"/>
</dbReference>
<evidence type="ECO:0000313" key="11">
    <source>
        <dbReference type="EnsemblMetazoa" id="CLYHEMP008519.1"/>
    </source>
</evidence>
<evidence type="ECO:0000256" key="6">
    <source>
        <dbReference type="ARBA" id="ARBA00023034"/>
    </source>
</evidence>
<keyword evidence="6 9" id="KW-0333">Golgi apparatus</keyword>
<evidence type="ECO:0000256" key="2">
    <source>
        <dbReference type="ARBA" id="ARBA00006339"/>
    </source>
</evidence>
<organism evidence="11 12">
    <name type="scientific">Clytia hemisphaerica</name>
    <dbReference type="NCBI Taxonomy" id="252671"/>
    <lineage>
        <taxon>Eukaryota</taxon>
        <taxon>Metazoa</taxon>
        <taxon>Cnidaria</taxon>
        <taxon>Hydrozoa</taxon>
        <taxon>Hydroidolina</taxon>
        <taxon>Leptothecata</taxon>
        <taxon>Obeliida</taxon>
        <taxon>Clytiidae</taxon>
        <taxon>Clytia</taxon>
    </lineage>
</organism>
<dbReference type="OrthoDB" id="2019940at2759"/>
<dbReference type="Proteomes" id="UP000594262">
    <property type="component" value="Unplaced"/>
</dbReference>
<comment type="similarity">
    <text evidence="2 9">Belongs to the sulfotransferase 2 family.</text>
</comment>
<dbReference type="PANTHER" id="PTHR12137">
    <property type="entry name" value="CARBOHYDRATE SULFOTRANSFERASE"/>
    <property type="match status" value="1"/>
</dbReference>
<accession>A0A7M5VD97</accession>
<dbReference type="InterPro" id="IPR018011">
    <property type="entry name" value="Carb_sulfotrans_8-10"/>
</dbReference>
<evidence type="ECO:0000256" key="9">
    <source>
        <dbReference type="RuleBase" id="RU364020"/>
    </source>
</evidence>
<evidence type="ECO:0000256" key="1">
    <source>
        <dbReference type="ARBA" id="ARBA00004323"/>
    </source>
</evidence>
<evidence type="ECO:0000256" key="5">
    <source>
        <dbReference type="ARBA" id="ARBA00022989"/>
    </source>
</evidence>
<dbReference type="GO" id="GO:0000139">
    <property type="term" value="C:Golgi membrane"/>
    <property type="evidence" value="ECO:0007669"/>
    <property type="project" value="UniProtKB-SubCell"/>
</dbReference>
<keyword evidence="9" id="KW-0119">Carbohydrate metabolism</keyword>
<evidence type="ECO:0000313" key="12">
    <source>
        <dbReference type="Proteomes" id="UP000594262"/>
    </source>
</evidence>
<name>A0A7M5VD97_9CNID</name>
<evidence type="ECO:0000256" key="8">
    <source>
        <dbReference type="ARBA" id="ARBA00023180"/>
    </source>
</evidence>
<feature type="chain" id="PRO_5029886553" description="Carbohydrate sulfotransferase" evidence="10">
    <location>
        <begin position="25"/>
        <end position="351"/>
    </location>
</feature>
<keyword evidence="7" id="KW-0472">Membrane</keyword>
<keyword evidence="4" id="KW-0812">Transmembrane</keyword>